<dbReference type="AlphaFoldDB" id="A0A8J5X4M7"/>
<name>A0A8J5X4M7_DIALT</name>
<keyword evidence="8" id="KW-1185">Reference proteome</keyword>
<sequence>MAEEMSFDGLSIEPLLAQPHASVDEACPLDLMAAIEEVADGLAVGELLHGKLFSLGEAMSALEMMDAQMDSGMAKPHRAAATAPAVELSAWNADELRPVWPRALSAPETIGAMDELLALLMLHVRGHALAQTIFRCAWAHEPDTVACALLRLTLVAVVRIADAAHVAVVRAAVCEEEDYVTATAGLPLAEGVGEAELLAQLASADALLEQRLQPRAADGGVATAAAAAPPAGWEALDGATVAQLRAWRARLLAVRALFVLVSPLRRHSAKEPVALRGEAAGASAALLEQLAAVRASAREGCTAAQLRFAFGDECTAHVRGSAPQRVLPPVERDEAFGACEELARQLGRVPTLLQHGCLDDLLNAYADLCVRTRLQPLARTALRIVVLCAHEEERDDDDALSLRALVRAAVVERQRALLPADALERALAAEQGVEALGRCVHALLVHLQLFCHNDARRRRKLGKLLLEWGGVQLEVEDFDLALHRAGALPRECAPFSAWLSAHTTLLCAEQLRLGFRLRLYHLTELHAILWYLYATFALGAQLLAPTPPPPARADAAAAAAAAAGPRAKGWAKRRQQGPDGGARASPPGATAAAPPAGRTPTQSTYEAQRELCRGVHLLLSGLIKQGAVGTGEHSFMSHRERFERRLAPMRALLHPTPPLFEEYERMLSVDAHSASTLYSAAAACLKAARVPLELALRSPHGTLSTELACELRDMVKVAVQNGVAAAQLAQRAAATPPGAPPTHVAWECARHCDFPVIVLELTPTAAHSAPKPP</sequence>
<dbReference type="PANTHER" id="PTHR21373">
    <property type="entry name" value="GLUCOSE REPRESSIBLE PROTEIN MAK10"/>
    <property type="match status" value="1"/>
</dbReference>
<dbReference type="GO" id="GO:0031417">
    <property type="term" value="C:NatC complex"/>
    <property type="evidence" value="ECO:0007669"/>
    <property type="project" value="InterPro"/>
</dbReference>
<evidence type="ECO:0000259" key="5">
    <source>
        <dbReference type="Pfam" id="PF04112"/>
    </source>
</evidence>
<comment type="subcellular location">
    <subcellularLocation>
        <location evidence="1">Cytoplasm</location>
    </subcellularLocation>
</comment>
<dbReference type="InterPro" id="IPR057982">
    <property type="entry name" value="TPR_NAA35"/>
</dbReference>
<dbReference type="PANTHER" id="PTHR21373:SF0">
    <property type="entry name" value="N-ALPHA-ACETYLTRANSFERASE 35, NATC AUXILIARY SUBUNIT"/>
    <property type="match status" value="1"/>
</dbReference>
<comment type="caution">
    <text evidence="7">The sequence shown here is derived from an EMBL/GenBank/DDBJ whole genome shotgun (WGS) entry which is preliminary data.</text>
</comment>
<dbReference type="Proteomes" id="UP000751190">
    <property type="component" value="Unassembled WGS sequence"/>
</dbReference>
<evidence type="ECO:0000256" key="4">
    <source>
        <dbReference type="SAM" id="MobiDB-lite"/>
    </source>
</evidence>
<dbReference type="InterPro" id="IPR057983">
    <property type="entry name" value="NAA35-like_N"/>
</dbReference>
<evidence type="ECO:0000256" key="2">
    <source>
        <dbReference type="ARBA" id="ARBA00006289"/>
    </source>
</evidence>
<organism evidence="7 8">
    <name type="scientific">Diacronema lutheri</name>
    <name type="common">Unicellular marine alga</name>
    <name type="synonym">Monochrysis lutheri</name>
    <dbReference type="NCBI Taxonomy" id="2081491"/>
    <lineage>
        <taxon>Eukaryota</taxon>
        <taxon>Haptista</taxon>
        <taxon>Haptophyta</taxon>
        <taxon>Pavlovophyceae</taxon>
        <taxon>Pavlovales</taxon>
        <taxon>Pavlovaceae</taxon>
        <taxon>Diacronema</taxon>
    </lineage>
</organism>
<dbReference type="InterPro" id="IPR007244">
    <property type="entry name" value="Naa35_N"/>
</dbReference>
<reference evidence="7" key="1">
    <citation type="submission" date="2021-05" db="EMBL/GenBank/DDBJ databases">
        <title>The genome of the haptophyte Pavlova lutheri (Diacronema luteri, Pavlovales) - a model for lipid biosynthesis in eukaryotic algae.</title>
        <authorList>
            <person name="Hulatt C.J."/>
            <person name="Posewitz M.C."/>
        </authorList>
    </citation>
    <scope>NUCLEOTIDE SEQUENCE</scope>
    <source>
        <strain evidence="7">NIVA-4/92</strain>
    </source>
</reference>
<evidence type="ECO:0008006" key="9">
    <source>
        <dbReference type="Google" id="ProtNLM"/>
    </source>
</evidence>
<evidence type="ECO:0000313" key="8">
    <source>
        <dbReference type="Proteomes" id="UP000751190"/>
    </source>
</evidence>
<dbReference type="OMA" id="QMEWIVQ"/>
<evidence type="ECO:0000256" key="3">
    <source>
        <dbReference type="ARBA" id="ARBA00022490"/>
    </source>
</evidence>
<dbReference type="EMBL" id="JAGTXO010000055">
    <property type="protein sequence ID" value="KAG8458206.1"/>
    <property type="molecule type" value="Genomic_DNA"/>
</dbReference>
<feature type="domain" description="NAA35-like N-terminal" evidence="5">
    <location>
        <begin position="45"/>
        <end position="196"/>
    </location>
</feature>
<evidence type="ECO:0000313" key="7">
    <source>
        <dbReference type="EMBL" id="KAG8458206.1"/>
    </source>
</evidence>
<dbReference type="Pfam" id="PF25789">
    <property type="entry name" value="TPR_NAA35"/>
    <property type="match status" value="1"/>
</dbReference>
<comment type="similarity">
    <text evidence="2">Belongs to the MAK10 family.</text>
</comment>
<evidence type="ECO:0000256" key="1">
    <source>
        <dbReference type="ARBA" id="ARBA00004496"/>
    </source>
</evidence>
<keyword evidence="3" id="KW-0963">Cytoplasm</keyword>
<gene>
    <name evidence="7" type="ORF">KFE25_001498</name>
</gene>
<protein>
    <recommendedName>
        <fullName evidence="9">N-alpha-acetyltransferase 35, NatC auxiliary subunit</fullName>
    </recommendedName>
</protein>
<proteinExistence type="inferred from homology"/>
<accession>A0A8J5X4M7</accession>
<feature type="region of interest" description="Disordered" evidence="4">
    <location>
        <begin position="567"/>
        <end position="605"/>
    </location>
</feature>
<evidence type="ECO:0000259" key="6">
    <source>
        <dbReference type="Pfam" id="PF25789"/>
    </source>
</evidence>
<feature type="compositionally biased region" description="Low complexity" evidence="4">
    <location>
        <begin position="581"/>
        <end position="601"/>
    </location>
</feature>
<feature type="domain" description="NAA35-like TPR repeats" evidence="6">
    <location>
        <begin position="407"/>
        <end position="757"/>
    </location>
</feature>
<dbReference type="Pfam" id="PF04112">
    <property type="entry name" value="Mak10"/>
    <property type="match status" value="1"/>
</dbReference>
<dbReference type="OrthoDB" id="269405at2759"/>